<dbReference type="EMBL" id="CP036275">
    <property type="protein sequence ID" value="QDU38333.1"/>
    <property type="molecule type" value="Genomic_DNA"/>
</dbReference>
<dbReference type="AlphaFoldDB" id="A0A517Z781"/>
<evidence type="ECO:0000313" key="5">
    <source>
        <dbReference type="EMBL" id="QDU38333.1"/>
    </source>
</evidence>
<dbReference type="PANTHER" id="PTHR43434:SF1">
    <property type="entry name" value="PHOSPHOGLYCOLATE PHOSPHATASE"/>
    <property type="match status" value="1"/>
</dbReference>
<dbReference type="Pfam" id="PF00702">
    <property type="entry name" value="Hydrolase"/>
    <property type="match status" value="1"/>
</dbReference>
<accession>A0A517Z781</accession>
<dbReference type="RefSeq" id="WP_145369625.1">
    <property type="nucleotide sequence ID" value="NZ_CP036275.1"/>
</dbReference>
<dbReference type="Gene3D" id="3.40.50.1000">
    <property type="entry name" value="HAD superfamily/HAD-like"/>
    <property type="match status" value="1"/>
</dbReference>
<dbReference type="SUPFAM" id="SSF56784">
    <property type="entry name" value="HAD-like"/>
    <property type="match status" value="1"/>
</dbReference>
<evidence type="ECO:0000256" key="1">
    <source>
        <dbReference type="ARBA" id="ARBA00000830"/>
    </source>
</evidence>
<dbReference type="GO" id="GO:0005829">
    <property type="term" value="C:cytosol"/>
    <property type="evidence" value="ECO:0007669"/>
    <property type="project" value="TreeGrafter"/>
</dbReference>
<dbReference type="EC" id="3.1.3.18" evidence="4"/>
<proteinExistence type="inferred from homology"/>
<evidence type="ECO:0000256" key="4">
    <source>
        <dbReference type="ARBA" id="ARBA00013078"/>
    </source>
</evidence>
<dbReference type="GO" id="GO:0006281">
    <property type="term" value="P:DNA repair"/>
    <property type="evidence" value="ECO:0007669"/>
    <property type="project" value="TreeGrafter"/>
</dbReference>
<dbReference type="InterPro" id="IPR050155">
    <property type="entry name" value="HAD-like_hydrolase_sf"/>
</dbReference>
<comment type="similarity">
    <text evidence="3">Belongs to the HAD-like hydrolase superfamily. CbbY/CbbZ/Gph/YieH family.</text>
</comment>
<dbReference type="CDD" id="cd01427">
    <property type="entry name" value="HAD_like"/>
    <property type="match status" value="1"/>
</dbReference>
<gene>
    <name evidence="5" type="primary">gph_2</name>
    <name evidence="5" type="ORF">Mal4_26600</name>
</gene>
<dbReference type="InterPro" id="IPR036412">
    <property type="entry name" value="HAD-like_sf"/>
</dbReference>
<dbReference type="Proteomes" id="UP000320496">
    <property type="component" value="Chromosome"/>
</dbReference>
<sequence>MSELGLGNFSKEHDFLVGVDSDGCAFDSMEIKHKECFIPNFIKHMGLQPISKYAREACEFTNLYSKTRGANRFPAYLLALDLLEERDEVKRRNVTLPRLQGVRDWVERETKLGTKTIGPEAEKTGDEDLKQAYTWSKAVDDAVNEMVHGVPPFPGVQDALAKMNAQADVIVCSATPNGALQKEWKEHGIDEFVKAICGQESGSKKESLSACKEMGYDTDKMLMIGDAPGDMKAAKAVGALFFPINPGHEEESWVRFNQEALDRFFAGTYAGEYEEKLIAEFETFLPEHPPWKKG</sequence>
<keyword evidence="5" id="KW-0378">Hydrolase</keyword>
<evidence type="ECO:0000313" key="6">
    <source>
        <dbReference type="Proteomes" id="UP000320496"/>
    </source>
</evidence>
<dbReference type="InterPro" id="IPR023214">
    <property type="entry name" value="HAD_sf"/>
</dbReference>
<dbReference type="KEGG" id="mri:Mal4_26600"/>
<dbReference type="OrthoDB" id="9796026at2"/>
<organism evidence="5 6">
    <name type="scientific">Maioricimonas rarisocia</name>
    <dbReference type="NCBI Taxonomy" id="2528026"/>
    <lineage>
        <taxon>Bacteria</taxon>
        <taxon>Pseudomonadati</taxon>
        <taxon>Planctomycetota</taxon>
        <taxon>Planctomycetia</taxon>
        <taxon>Planctomycetales</taxon>
        <taxon>Planctomycetaceae</taxon>
        <taxon>Maioricimonas</taxon>
    </lineage>
</organism>
<dbReference type="GO" id="GO:0008967">
    <property type="term" value="F:phosphoglycolate phosphatase activity"/>
    <property type="evidence" value="ECO:0007669"/>
    <property type="project" value="UniProtKB-EC"/>
</dbReference>
<dbReference type="PANTHER" id="PTHR43434">
    <property type="entry name" value="PHOSPHOGLYCOLATE PHOSPHATASE"/>
    <property type="match status" value="1"/>
</dbReference>
<name>A0A517Z781_9PLAN</name>
<reference evidence="5 6" key="1">
    <citation type="submission" date="2019-02" db="EMBL/GenBank/DDBJ databases">
        <title>Deep-cultivation of Planctomycetes and their phenomic and genomic characterization uncovers novel biology.</title>
        <authorList>
            <person name="Wiegand S."/>
            <person name="Jogler M."/>
            <person name="Boedeker C."/>
            <person name="Pinto D."/>
            <person name="Vollmers J."/>
            <person name="Rivas-Marin E."/>
            <person name="Kohn T."/>
            <person name="Peeters S.H."/>
            <person name="Heuer A."/>
            <person name="Rast P."/>
            <person name="Oberbeckmann S."/>
            <person name="Bunk B."/>
            <person name="Jeske O."/>
            <person name="Meyerdierks A."/>
            <person name="Storesund J.E."/>
            <person name="Kallscheuer N."/>
            <person name="Luecker S."/>
            <person name="Lage O.M."/>
            <person name="Pohl T."/>
            <person name="Merkel B.J."/>
            <person name="Hornburger P."/>
            <person name="Mueller R.-W."/>
            <person name="Bruemmer F."/>
            <person name="Labrenz M."/>
            <person name="Spormann A.M."/>
            <person name="Op den Camp H."/>
            <person name="Overmann J."/>
            <person name="Amann R."/>
            <person name="Jetten M.S.M."/>
            <person name="Mascher T."/>
            <person name="Medema M.H."/>
            <person name="Devos D.P."/>
            <person name="Kaster A.-K."/>
            <person name="Ovreas L."/>
            <person name="Rohde M."/>
            <person name="Galperin M.Y."/>
            <person name="Jogler C."/>
        </authorList>
    </citation>
    <scope>NUCLEOTIDE SEQUENCE [LARGE SCALE GENOMIC DNA]</scope>
    <source>
        <strain evidence="5 6">Mal4</strain>
    </source>
</reference>
<comment type="catalytic activity">
    <reaction evidence="1">
        <text>2-phosphoglycolate + H2O = glycolate + phosphate</text>
        <dbReference type="Rhea" id="RHEA:14369"/>
        <dbReference type="ChEBI" id="CHEBI:15377"/>
        <dbReference type="ChEBI" id="CHEBI:29805"/>
        <dbReference type="ChEBI" id="CHEBI:43474"/>
        <dbReference type="ChEBI" id="CHEBI:58033"/>
        <dbReference type="EC" id="3.1.3.18"/>
    </reaction>
</comment>
<comment type="pathway">
    <text evidence="2">Organic acid metabolism; glycolate biosynthesis; glycolate from 2-phosphoglycolate: step 1/1.</text>
</comment>
<evidence type="ECO:0000256" key="2">
    <source>
        <dbReference type="ARBA" id="ARBA00004818"/>
    </source>
</evidence>
<keyword evidence="6" id="KW-1185">Reference proteome</keyword>
<evidence type="ECO:0000256" key="3">
    <source>
        <dbReference type="ARBA" id="ARBA00006171"/>
    </source>
</evidence>
<protein>
    <recommendedName>
        <fullName evidence="4">phosphoglycolate phosphatase</fullName>
        <ecNumber evidence="4">3.1.3.18</ecNumber>
    </recommendedName>
</protein>